<sequence length="65" mass="7249">MKPGYTVQPGDNPRTDILTSDGTRLYYKGRGKYGPDKNSNISIHIRDLQKSFGPLTIAPPEKETN</sequence>
<evidence type="ECO:0000313" key="2">
    <source>
        <dbReference type="Proteomes" id="UP000502298"/>
    </source>
</evidence>
<reference evidence="1 2" key="1">
    <citation type="submission" date="2020-03" db="EMBL/GenBank/DDBJ databases">
        <title>Complete genome of Arcanobacterium buesumensis sp. nov. strain 2701.</title>
        <authorList>
            <person name="Borowiak M."/>
            <person name="Alssahen M."/>
            <person name="Laemmler C."/>
            <person name="Malorny B."/>
            <person name="Hassan A."/>
            <person name="Prenger-Berninghoff E."/>
            <person name="Ploetz M."/>
            <person name="Abdulmawjood A."/>
        </authorList>
    </citation>
    <scope>NUCLEOTIDE SEQUENCE [LARGE SCALE GENOMIC DNA]</scope>
    <source>
        <strain evidence="1 2">2701</strain>
    </source>
</reference>
<dbReference type="EMBL" id="CP050804">
    <property type="protein sequence ID" value="QJC22028.1"/>
    <property type="molecule type" value="Genomic_DNA"/>
</dbReference>
<proteinExistence type="predicted"/>
<dbReference type="AlphaFoldDB" id="A0A6H2ELS2"/>
<dbReference type="Proteomes" id="UP000502298">
    <property type="component" value="Chromosome"/>
</dbReference>
<dbReference type="KEGG" id="arca:HC352_05605"/>
<evidence type="ECO:0000313" key="1">
    <source>
        <dbReference type="EMBL" id="QJC22028.1"/>
    </source>
</evidence>
<organism evidence="1 2">
    <name type="scientific">Arcanobacterium buesumense</name>
    <dbReference type="NCBI Taxonomy" id="2722751"/>
    <lineage>
        <taxon>Bacteria</taxon>
        <taxon>Bacillati</taxon>
        <taxon>Actinomycetota</taxon>
        <taxon>Actinomycetes</taxon>
        <taxon>Actinomycetales</taxon>
        <taxon>Actinomycetaceae</taxon>
        <taxon>Arcanobacterium</taxon>
    </lineage>
</organism>
<protein>
    <submittedName>
        <fullName evidence="1">Uncharacterized protein</fullName>
    </submittedName>
</protein>
<keyword evidence="2" id="KW-1185">Reference proteome</keyword>
<gene>
    <name evidence="1" type="ORF">HC352_05605</name>
</gene>
<dbReference type="RefSeq" id="WP_168917962.1">
    <property type="nucleotide sequence ID" value="NZ_CP050804.1"/>
</dbReference>
<name>A0A6H2ELS2_9ACTO</name>
<accession>A0A6H2ELS2</accession>